<feature type="chain" id="PRO_5045301598" description="DUF7482 domain-containing protein" evidence="1">
    <location>
        <begin position="26"/>
        <end position="167"/>
    </location>
</feature>
<dbReference type="RefSeq" id="WP_394415758.1">
    <property type="nucleotide sequence ID" value="NZ_JBIGIC010000012.1"/>
</dbReference>
<organism evidence="3 4">
    <name type="scientific">Pelomonas candidula</name>
    <dbReference type="NCBI Taxonomy" id="3299025"/>
    <lineage>
        <taxon>Bacteria</taxon>
        <taxon>Pseudomonadati</taxon>
        <taxon>Pseudomonadota</taxon>
        <taxon>Betaproteobacteria</taxon>
        <taxon>Burkholderiales</taxon>
        <taxon>Sphaerotilaceae</taxon>
        <taxon>Roseateles</taxon>
    </lineage>
</organism>
<dbReference type="Pfam" id="PF24298">
    <property type="entry name" value="DUF7482"/>
    <property type="match status" value="1"/>
</dbReference>
<dbReference type="EMBL" id="JBIGIC010000012">
    <property type="protein sequence ID" value="MFG6489364.1"/>
    <property type="molecule type" value="Genomic_DNA"/>
</dbReference>
<comment type="caution">
    <text evidence="3">The sequence shown here is derived from an EMBL/GenBank/DDBJ whole genome shotgun (WGS) entry which is preliminary data.</text>
</comment>
<evidence type="ECO:0000256" key="1">
    <source>
        <dbReference type="SAM" id="SignalP"/>
    </source>
</evidence>
<feature type="signal peptide" evidence="1">
    <location>
        <begin position="1"/>
        <end position="25"/>
    </location>
</feature>
<accession>A0ABW7HHG9</accession>
<keyword evidence="1" id="KW-0732">Signal</keyword>
<evidence type="ECO:0000259" key="2">
    <source>
        <dbReference type="Pfam" id="PF24298"/>
    </source>
</evidence>
<feature type="domain" description="DUF7482" evidence="2">
    <location>
        <begin position="38"/>
        <end position="163"/>
    </location>
</feature>
<name>A0ABW7HHG9_9BURK</name>
<reference evidence="3 4" key="1">
    <citation type="submission" date="2024-08" db="EMBL/GenBank/DDBJ databases">
        <authorList>
            <person name="Lu H."/>
        </authorList>
    </citation>
    <scope>NUCLEOTIDE SEQUENCE [LARGE SCALE GENOMIC DNA]</scope>
    <source>
        <strain evidence="3 4">BYS78W</strain>
    </source>
</reference>
<protein>
    <recommendedName>
        <fullName evidence="2">DUF7482 domain-containing protein</fullName>
    </recommendedName>
</protein>
<dbReference type="Proteomes" id="UP001606134">
    <property type="component" value="Unassembled WGS sequence"/>
</dbReference>
<gene>
    <name evidence="3" type="ORF">ACG04R_21955</name>
</gene>
<proteinExistence type="predicted"/>
<evidence type="ECO:0000313" key="3">
    <source>
        <dbReference type="EMBL" id="MFG6489364.1"/>
    </source>
</evidence>
<dbReference type="InterPro" id="IPR055905">
    <property type="entry name" value="DUF7482"/>
</dbReference>
<sequence>MLNPLVRRVLGSALLLGAASAFAQAQEITLPLKEAWFEGQIVHYVSTDISDPGIARKQGINYVPALADTLKPGMPVERAYKFPGDEQATVLPSIPRPVGGANADATYSPLWVLVMVRWKPGVTPHTLTSEEAVLAAEEKGEVELTRTKIVANWPVVRARGAALQGVH</sequence>
<keyword evidence="4" id="KW-1185">Reference proteome</keyword>
<evidence type="ECO:0000313" key="4">
    <source>
        <dbReference type="Proteomes" id="UP001606134"/>
    </source>
</evidence>